<protein>
    <submittedName>
        <fullName evidence="1">ATP-dependent 6-phosphofructokinase</fullName>
    </submittedName>
</protein>
<evidence type="ECO:0000313" key="1">
    <source>
        <dbReference type="EMBL" id="KAK3923282.1"/>
    </source>
</evidence>
<name>A0AAE1HKZ5_9NEOP</name>
<dbReference type="AlphaFoldDB" id="A0AAE1HKZ5"/>
<dbReference type="InterPro" id="IPR006311">
    <property type="entry name" value="TAT_signal"/>
</dbReference>
<reference evidence="1" key="1">
    <citation type="submission" date="2021-07" db="EMBL/GenBank/DDBJ databases">
        <authorList>
            <person name="Catto M.A."/>
            <person name="Jacobson A."/>
            <person name="Kennedy G."/>
            <person name="Labadie P."/>
            <person name="Hunt B.G."/>
            <person name="Srinivasan R."/>
        </authorList>
    </citation>
    <scope>NUCLEOTIDE SEQUENCE</scope>
    <source>
        <strain evidence="1">PL_HMW_Pooled</strain>
        <tissue evidence="1">Head</tissue>
    </source>
</reference>
<reference evidence="1" key="2">
    <citation type="journal article" date="2023" name="BMC Genomics">
        <title>Pest status, molecular evolution, and epigenetic factors derived from the genome assembly of Frankliniella fusca, a thysanopteran phytovirus vector.</title>
        <authorList>
            <person name="Catto M.A."/>
            <person name="Labadie P.E."/>
            <person name="Jacobson A.L."/>
            <person name="Kennedy G.G."/>
            <person name="Srinivasan R."/>
            <person name="Hunt B.G."/>
        </authorList>
    </citation>
    <scope>NUCLEOTIDE SEQUENCE</scope>
    <source>
        <strain evidence="1">PL_HMW_Pooled</strain>
    </source>
</reference>
<organism evidence="1 2">
    <name type="scientific">Frankliniella fusca</name>
    <dbReference type="NCBI Taxonomy" id="407009"/>
    <lineage>
        <taxon>Eukaryota</taxon>
        <taxon>Metazoa</taxon>
        <taxon>Ecdysozoa</taxon>
        <taxon>Arthropoda</taxon>
        <taxon>Hexapoda</taxon>
        <taxon>Insecta</taxon>
        <taxon>Pterygota</taxon>
        <taxon>Neoptera</taxon>
        <taxon>Paraneoptera</taxon>
        <taxon>Thysanoptera</taxon>
        <taxon>Terebrantia</taxon>
        <taxon>Thripoidea</taxon>
        <taxon>Thripidae</taxon>
        <taxon>Frankliniella</taxon>
    </lineage>
</organism>
<accession>A0AAE1HKZ5</accession>
<keyword evidence="2" id="KW-1185">Reference proteome</keyword>
<gene>
    <name evidence="1" type="ORF">KUF71_000364</name>
</gene>
<sequence>MRSSGPRRDLLEVLGVLAAVLAVLSALASGTATGLISQEVMRQSFLPVRDRVTRLRLTLLLLLPTSYAEQGKVDAEG</sequence>
<proteinExistence type="predicted"/>
<evidence type="ECO:0000313" key="2">
    <source>
        <dbReference type="Proteomes" id="UP001219518"/>
    </source>
</evidence>
<dbReference type="PROSITE" id="PS51318">
    <property type="entry name" value="TAT"/>
    <property type="match status" value="1"/>
</dbReference>
<dbReference type="EMBL" id="JAHWGI010001142">
    <property type="protein sequence ID" value="KAK3923282.1"/>
    <property type="molecule type" value="Genomic_DNA"/>
</dbReference>
<dbReference type="Proteomes" id="UP001219518">
    <property type="component" value="Unassembled WGS sequence"/>
</dbReference>
<comment type="caution">
    <text evidence="1">The sequence shown here is derived from an EMBL/GenBank/DDBJ whole genome shotgun (WGS) entry which is preliminary data.</text>
</comment>